<feature type="chain" id="PRO_5029564348" description="TGF-beta family profile domain-containing protein" evidence="8">
    <location>
        <begin position="28"/>
        <end position="479"/>
    </location>
</feature>
<dbReference type="InParanoid" id="A0A7M7PKY6"/>
<comment type="similarity">
    <text evidence="2 6">Belongs to the TGF-beta family.</text>
</comment>
<dbReference type="InterPro" id="IPR015615">
    <property type="entry name" value="TGF-beta-rel"/>
</dbReference>
<dbReference type="SUPFAM" id="SSF57501">
    <property type="entry name" value="Cystine-knot cytokines"/>
    <property type="match status" value="1"/>
</dbReference>
<name>A0A7M7PKY6_STRPU</name>
<keyword evidence="11" id="KW-1185">Reference proteome</keyword>
<feature type="domain" description="TGF-beta family profile" evidence="9">
    <location>
        <begin position="351"/>
        <end position="479"/>
    </location>
</feature>
<proteinExistence type="inferred from homology"/>
<dbReference type="GO" id="GO:0042127">
    <property type="term" value="P:regulation of cell population proliferation"/>
    <property type="evidence" value="ECO:0000318"/>
    <property type="project" value="GO_Central"/>
</dbReference>
<dbReference type="GeneID" id="105443258"/>
<evidence type="ECO:0000313" key="11">
    <source>
        <dbReference type="Proteomes" id="UP000007110"/>
    </source>
</evidence>
<dbReference type="EnsemblMetazoa" id="XM_030996778">
    <property type="protein sequence ID" value="XP_030852638"/>
    <property type="gene ID" value="LOC105443258"/>
</dbReference>
<dbReference type="InterPro" id="IPR017948">
    <property type="entry name" value="TGFb_CS"/>
</dbReference>
<evidence type="ECO:0000256" key="7">
    <source>
        <dbReference type="SAM" id="MobiDB-lite"/>
    </source>
</evidence>
<evidence type="ECO:0000256" key="1">
    <source>
        <dbReference type="ARBA" id="ARBA00004613"/>
    </source>
</evidence>
<dbReference type="PROSITE" id="PS51362">
    <property type="entry name" value="TGF_BETA_2"/>
    <property type="match status" value="1"/>
</dbReference>
<dbReference type="KEGG" id="spu:105443258"/>
<dbReference type="OMA" id="FKMANTF"/>
<evidence type="ECO:0000256" key="6">
    <source>
        <dbReference type="RuleBase" id="RU000354"/>
    </source>
</evidence>
<dbReference type="SMART" id="SM00204">
    <property type="entry name" value="TGFB"/>
    <property type="match status" value="1"/>
</dbReference>
<dbReference type="GO" id="GO:0005125">
    <property type="term" value="F:cytokine activity"/>
    <property type="evidence" value="ECO:0000318"/>
    <property type="project" value="GO_Central"/>
</dbReference>
<protein>
    <recommendedName>
        <fullName evidence="9">TGF-beta family profile domain-containing protein</fullName>
    </recommendedName>
</protein>
<dbReference type="PROSITE" id="PS00250">
    <property type="entry name" value="TGF_BETA_1"/>
    <property type="match status" value="1"/>
</dbReference>
<dbReference type="Gene3D" id="2.10.90.10">
    <property type="entry name" value="Cystine-knot cytokines"/>
    <property type="match status" value="1"/>
</dbReference>
<dbReference type="Gene3D" id="2.60.120.970">
    <property type="match status" value="1"/>
</dbReference>
<keyword evidence="4 6" id="KW-0339">Growth factor</keyword>
<dbReference type="Pfam" id="PF00019">
    <property type="entry name" value="TGF_beta"/>
    <property type="match status" value="1"/>
</dbReference>
<feature type="signal peptide" evidence="8">
    <location>
        <begin position="1"/>
        <end position="27"/>
    </location>
</feature>
<evidence type="ECO:0000256" key="3">
    <source>
        <dbReference type="ARBA" id="ARBA00022525"/>
    </source>
</evidence>
<dbReference type="RefSeq" id="XP_030852638.1">
    <property type="nucleotide sequence ID" value="XM_030996778.1"/>
</dbReference>
<dbReference type="PANTHER" id="PTHR11848:SF33">
    <property type="entry name" value="TGF-BETA FAMILY PROFILE DOMAIN-CONTAINING PROTEIN"/>
    <property type="match status" value="1"/>
</dbReference>
<feature type="region of interest" description="Disordered" evidence="7">
    <location>
        <begin position="164"/>
        <end position="189"/>
    </location>
</feature>
<evidence type="ECO:0000256" key="4">
    <source>
        <dbReference type="ARBA" id="ARBA00023030"/>
    </source>
</evidence>
<dbReference type="PANTHER" id="PTHR11848">
    <property type="entry name" value="TGF-BETA FAMILY"/>
    <property type="match status" value="1"/>
</dbReference>
<evidence type="ECO:0000259" key="9">
    <source>
        <dbReference type="PROSITE" id="PS51362"/>
    </source>
</evidence>
<dbReference type="InterPro" id="IPR001111">
    <property type="entry name" value="TGF-b_propeptide"/>
</dbReference>
<evidence type="ECO:0000256" key="2">
    <source>
        <dbReference type="ARBA" id="ARBA00006656"/>
    </source>
</evidence>
<evidence type="ECO:0000256" key="5">
    <source>
        <dbReference type="ARBA" id="ARBA00023157"/>
    </source>
</evidence>
<dbReference type="Proteomes" id="UP000007110">
    <property type="component" value="Unassembled WGS sequence"/>
</dbReference>
<dbReference type="InterPro" id="IPR001839">
    <property type="entry name" value="TGF-b_C"/>
</dbReference>
<accession>A0A7M7PKY6</accession>
<reference evidence="10" key="2">
    <citation type="submission" date="2021-01" db="UniProtKB">
        <authorList>
            <consortium name="EnsemblMetazoa"/>
        </authorList>
    </citation>
    <scope>IDENTIFICATION</scope>
</reference>
<dbReference type="Pfam" id="PF00688">
    <property type="entry name" value="TGFb_propeptide"/>
    <property type="match status" value="1"/>
</dbReference>
<dbReference type="OrthoDB" id="5987191at2759"/>
<feature type="compositionally biased region" description="Basic and acidic residues" evidence="7">
    <location>
        <begin position="172"/>
        <end position="188"/>
    </location>
</feature>
<sequence>MTRRTCSRLGGSIVVFLAVVTLPRIGAAPRDITSSCIGCSSGTRRQDAGPTSRRNPLSSMSVLPPSASTSSSVSYSSSTALLSTTVLSPPAANSVAGENVGEPATNGPDQALLREEQINLVRDEILKKLHMVRPPTPEEVANANISEERMQEMYRLYYQSVQESNSAASQSTDEHHSSAYRDEVHSFRSTDGPPSNITFWDWFSPRKLRIFLPVQFPQDKPRTVHNATLHLFVTPPGITGEETTTVVRIYQLLAPTRTGVRTPRRFVTSKEVSLTDSNWVSFTISEAVAMWVSDPTTNHGLELECDLVLTTHLFVSGYSSGRVPAHRTNHEDLRPRVDIIIREGREATLRRRRRSHRQSELDDAQPKCGQYQQSDECCRRRNLTISFRELRFNWILAPLEYNAHFCAGACTDFYNLADTNALIRTVIRLESQRSLPRPCCTPSKLGPLPVLYLHQLDFNKTEPRLYALPDMVIDSCGCS</sequence>
<organism evidence="10 11">
    <name type="scientific">Strongylocentrotus purpuratus</name>
    <name type="common">Purple sea urchin</name>
    <dbReference type="NCBI Taxonomy" id="7668"/>
    <lineage>
        <taxon>Eukaryota</taxon>
        <taxon>Metazoa</taxon>
        <taxon>Echinodermata</taxon>
        <taxon>Eleutherozoa</taxon>
        <taxon>Echinozoa</taxon>
        <taxon>Echinoidea</taxon>
        <taxon>Euechinoidea</taxon>
        <taxon>Echinacea</taxon>
        <taxon>Camarodonta</taxon>
        <taxon>Echinidea</taxon>
        <taxon>Strongylocentrotidae</taxon>
        <taxon>Strongylocentrotus</taxon>
    </lineage>
</organism>
<dbReference type="InterPro" id="IPR029034">
    <property type="entry name" value="Cystine-knot_cytokine"/>
</dbReference>
<dbReference type="GO" id="GO:0008083">
    <property type="term" value="F:growth factor activity"/>
    <property type="evidence" value="ECO:0007669"/>
    <property type="project" value="UniProtKB-KW"/>
</dbReference>
<keyword evidence="8" id="KW-0732">Signal</keyword>
<evidence type="ECO:0000256" key="8">
    <source>
        <dbReference type="SAM" id="SignalP"/>
    </source>
</evidence>
<feature type="compositionally biased region" description="Low complexity" evidence="7">
    <location>
        <begin position="56"/>
        <end position="73"/>
    </location>
</feature>
<evidence type="ECO:0000313" key="10">
    <source>
        <dbReference type="EnsemblMetazoa" id="XP_030852638"/>
    </source>
</evidence>
<dbReference type="GO" id="GO:0007179">
    <property type="term" value="P:transforming growth factor beta receptor signaling pathway"/>
    <property type="evidence" value="ECO:0000318"/>
    <property type="project" value="GO_Central"/>
</dbReference>
<dbReference type="GO" id="GO:0005615">
    <property type="term" value="C:extracellular space"/>
    <property type="evidence" value="ECO:0000318"/>
    <property type="project" value="GO_Central"/>
</dbReference>
<reference evidence="11" key="1">
    <citation type="submission" date="2015-02" db="EMBL/GenBank/DDBJ databases">
        <title>Genome sequencing for Strongylocentrotus purpuratus.</title>
        <authorList>
            <person name="Murali S."/>
            <person name="Liu Y."/>
            <person name="Vee V."/>
            <person name="English A."/>
            <person name="Wang M."/>
            <person name="Skinner E."/>
            <person name="Han Y."/>
            <person name="Muzny D.M."/>
            <person name="Worley K.C."/>
            <person name="Gibbs R.A."/>
        </authorList>
    </citation>
    <scope>NUCLEOTIDE SEQUENCE</scope>
</reference>
<dbReference type="AlphaFoldDB" id="A0A7M7PKY6"/>
<comment type="subcellular location">
    <subcellularLocation>
        <location evidence="1">Secreted</location>
    </subcellularLocation>
</comment>
<feature type="region of interest" description="Disordered" evidence="7">
    <location>
        <begin position="36"/>
        <end position="73"/>
    </location>
</feature>
<keyword evidence="3" id="KW-0964">Secreted</keyword>
<keyword evidence="5" id="KW-1015">Disulfide bond</keyword>